<name>A0A8K0CYA9_IGNLU</name>
<sequence>MTNKFDKNMESDLKLLKEIFKRETNCHILYPGAPKYRDSKDIFQIDDKEYVLVSKPVNHSYAFHYCKTKLNGRLAHIPNEKVADFIAEALSETILINSSVWIAAKTKDSTSTELYWFDENNMLEPLSEDLKRLIDNRIISDRKGRYIWNENEEALIKELHKMILIPCRFRKASKGDCLSIDRIYLDIPRLFPDRCSVLKPILCERQGTTKIYLKSGKESSVKNKTHVISISENNIY</sequence>
<dbReference type="Gene3D" id="3.10.100.10">
    <property type="entry name" value="Mannose-Binding Protein A, subunit A"/>
    <property type="match status" value="1"/>
</dbReference>
<comment type="caution">
    <text evidence="1">The sequence shown here is derived from an EMBL/GenBank/DDBJ whole genome shotgun (WGS) entry which is preliminary data.</text>
</comment>
<dbReference type="SUPFAM" id="SSF56436">
    <property type="entry name" value="C-type lectin-like"/>
    <property type="match status" value="1"/>
</dbReference>
<gene>
    <name evidence="1" type="ORF">ILUMI_13563</name>
</gene>
<proteinExistence type="predicted"/>
<keyword evidence="2" id="KW-1185">Reference proteome</keyword>
<dbReference type="Proteomes" id="UP000801492">
    <property type="component" value="Unassembled WGS sequence"/>
</dbReference>
<reference evidence="1" key="1">
    <citation type="submission" date="2019-08" db="EMBL/GenBank/DDBJ databases">
        <title>The genome of the North American firefly Photinus pyralis.</title>
        <authorList>
            <consortium name="Photinus pyralis genome working group"/>
            <person name="Fallon T.R."/>
            <person name="Sander Lower S.E."/>
            <person name="Weng J.-K."/>
        </authorList>
    </citation>
    <scope>NUCLEOTIDE SEQUENCE</scope>
    <source>
        <strain evidence="1">TRF0915ILg1</strain>
        <tissue evidence="1">Whole body</tissue>
    </source>
</reference>
<dbReference type="EMBL" id="VTPC01008649">
    <property type="protein sequence ID" value="KAF2892612.1"/>
    <property type="molecule type" value="Genomic_DNA"/>
</dbReference>
<accession>A0A8K0CYA9</accession>
<dbReference type="InterPro" id="IPR016187">
    <property type="entry name" value="CTDL_fold"/>
</dbReference>
<evidence type="ECO:0000313" key="1">
    <source>
        <dbReference type="EMBL" id="KAF2892612.1"/>
    </source>
</evidence>
<dbReference type="InterPro" id="IPR016186">
    <property type="entry name" value="C-type_lectin-like/link_sf"/>
</dbReference>
<protein>
    <submittedName>
        <fullName evidence="1">Uncharacterized protein</fullName>
    </submittedName>
</protein>
<dbReference type="OrthoDB" id="6356110at2759"/>
<dbReference type="AlphaFoldDB" id="A0A8K0CYA9"/>
<evidence type="ECO:0000313" key="2">
    <source>
        <dbReference type="Proteomes" id="UP000801492"/>
    </source>
</evidence>
<organism evidence="1 2">
    <name type="scientific">Ignelater luminosus</name>
    <name type="common">Cucubano</name>
    <name type="synonym">Pyrophorus luminosus</name>
    <dbReference type="NCBI Taxonomy" id="2038154"/>
    <lineage>
        <taxon>Eukaryota</taxon>
        <taxon>Metazoa</taxon>
        <taxon>Ecdysozoa</taxon>
        <taxon>Arthropoda</taxon>
        <taxon>Hexapoda</taxon>
        <taxon>Insecta</taxon>
        <taxon>Pterygota</taxon>
        <taxon>Neoptera</taxon>
        <taxon>Endopterygota</taxon>
        <taxon>Coleoptera</taxon>
        <taxon>Polyphaga</taxon>
        <taxon>Elateriformia</taxon>
        <taxon>Elateroidea</taxon>
        <taxon>Elateridae</taxon>
        <taxon>Agrypninae</taxon>
        <taxon>Pyrophorini</taxon>
        <taxon>Ignelater</taxon>
    </lineage>
</organism>